<evidence type="ECO:0000313" key="3">
    <source>
        <dbReference type="Proteomes" id="UP000827986"/>
    </source>
</evidence>
<proteinExistence type="predicted"/>
<accession>A0A9D3WVN3</accession>
<dbReference type="EMBL" id="JAHDVG010000486">
    <property type="protein sequence ID" value="KAH1168203.1"/>
    <property type="molecule type" value="Genomic_DNA"/>
</dbReference>
<organism evidence="2 3">
    <name type="scientific">Mauremys mutica</name>
    <name type="common">yellowpond turtle</name>
    <dbReference type="NCBI Taxonomy" id="74926"/>
    <lineage>
        <taxon>Eukaryota</taxon>
        <taxon>Metazoa</taxon>
        <taxon>Chordata</taxon>
        <taxon>Craniata</taxon>
        <taxon>Vertebrata</taxon>
        <taxon>Euteleostomi</taxon>
        <taxon>Archelosauria</taxon>
        <taxon>Testudinata</taxon>
        <taxon>Testudines</taxon>
        <taxon>Cryptodira</taxon>
        <taxon>Durocryptodira</taxon>
        <taxon>Testudinoidea</taxon>
        <taxon>Geoemydidae</taxon>
        <taxon>Geoemydinae</taxon>
        <taxon>Mauremys</taxon>
    </lineage>
</organism>
<feature type="region of interest" description="Disordered" evidence="1">
    <location>
        <begin position="66"/>
        <end position="85"/>
    </location>
</feature>
<gene>
    <name evidence="2" type="ORF">KIL84_003686</name>
</gene>
<evidence type="ECO:0000256" key="1">
    <source>
        <dbReference type="SAM" id="MobiDB-lite"/>
    </source>
</evidence>
<dbReference type="AlphaFoldDB" id="A0A9D3WVN3"/>
<protein>
    <submittedName>
        <fullName evidence="2">Uncharacterized protein</fullName>
    </submittedName>
</protein>
<comment type="caution">
    <text evidence="2">The sequence shown here is derived from an EMBL/GenBank/DDBJ whole genome shotgun (WGS) entry which is preliminary data.</text>
</comment>
<evidence type="ECO:0000313" key="2">
    <source>
        <dbReference type="EMBL" id="KAH1168203.1"/>
    </source>
</evidence>
<sequence>MGRPPADLIRHLDSMGQTSQSAVPAPPSPAFPLICSANHKTCLSGSHPASRPHGYVVVHSPCTALQTQSRSAGREGGKNPAAPPPTITMGVCWGSGKAGNSAIGARLVAMEQH</sequence>
<name>A0A9D3WVN3_9SAUR</name>
<keyword evidence="3" id="KW-1185">Reference proteome</keyword>
<dbReference type="Proteomes" id="UP000827986">
    <property type="component" value="Unassembled WGS sequence"/>
</dbReference>
<reference evidence="2" key="1">
    <citation type="submission" date="2021-09" db="EMBL/GenBank/DDBJ databases">
        <title>The genome of Mauremys mutica provides insights into the evolution of semi-aquatic lifestyle.</title>
        <authorList>
            <person name="Gong S."/>
            <person name="Gao Y."/>
        </authorList>
    </citation>
    <scope>NUCLEOTIDE SEQUENCE</scope>
    <source>
        <strain evidence="2">MM-2020</strain>
        <tissue evidence="2">Muscle</tissue>
    </source>
</reference>